<evidence type="ECO:0000313" key="3">
    <source>
        <dbReference type="Proteomes" id="UP000474778"/>
    </source>
</evidence>
<dbReference type="Proteomes" id="UP000474778">
    <property type="component" value="Unassembled WGS sequence"/>
</dbReference>
<dbReference type="AlphaFoldDB" id="A0A6L7HYH9"/>
<dbReference type="GO" id="GO:0005829">
    <property type="term" value="C:cytosol"/>
    <property type="evidence" value="ECO:0007669"/>
    <property type="project" value="TreeGrafter"/>
</dbReference>
<dbReference type="EMBL" id="WRPA01000003">
    <property type="protein sequence ID" value="MXR68081.1"/>
    <property type="molecule type" value="Genomic_DNA"/>
</dbReference>
<evidence type="ECO:0000313" key="2">
    <source>
        <dbReference type="EMBL" id="MXR68081.1"/>
    </source>
</evidence>
<reference evidence="2 3" key="1">
    <citation type="submission" date="2019-12" db="EMBL/GenBank/DDBJ databases">
        <title>Shewanella insulae sp. nov., isolated from a tidal flat.</title>
        <authorList>
            <person name="Yoon J.-H."/>
        </authorList>
    </citation>
    <scope>NUCLEOTIDE SEQUENCE [LARGE SCALE GENOMIC DNA]</scope>
    <source>
        <strain evidence="2 3">JBTF-M18</strain>
    </source>
</reference>
<evidence type="ECO:0000256" key="1">
    <source>
        <dbReference type="HAMAP-Rule" id="MF_00652"/>
    </source>
</evidence>
<dbReference type="NCBIfam" id="NF002542">
    <property type="entry name" value="PRK02101.1-3"/>
    <property type="match status" value="1"/>
</dbReference>
<dbReference type="Pfam" id="PF03883">
    <property type="entry name" value="H2O2_YaaD"/>
    <property type="match status" value="1"/>
</dbReference>
<accession>A0A6L7HYH9</accession>
<keyword evidence="3" id="KW-1185">Reference proteome</keyword>
<protein>
    <recommendedName>
        <fullName evidence="1">UPF0246 protein GNT65_05250</fullName>
    </recommendedName>
</protein>
<proteinExistence type="inferred from homology"/>
<dbReference type="RefSeq" id="WP_160794091.1">
    <property type="nucleotide sequence ID" value="NZ_WRPA01000003.1"/>
</dbReference>
<dbReference type="NCBIfam" id="NF002541">
    <property type="entry name" value="PRK02101.1-1"/>
    <property type="match status" value="1"/>
</dbReference>
<dbReference type="PANTHER" id="PTHR30283:SF4">
    <property type="entry name" value="PEROXIDE STRESS RESISTANCE PROTEIN YAAA"/>
    <property type="match status" value="1"/>
</dbReference>
<organism evidence="2 3">
    <name type="scientific">Shewanella insulae</name>
    <dbReference type="NCBI Taxonomy" id="2681496"/>
    <lineage>
        <taxon>Bacteria</taxon>
        <taxon>Pseudomonadati</taxon>
        <taxon>Pseudomonadota</taxon>
        <taxon>Gammaproteobacteria</taxon>
        <taxon>Alteromonadales</taxon>
        <taxon>Shewanellaceae</taxon>
        <taxon>Shewanella</taxon>
    </lineage>
</organism>
<dbReference type="GO" id="GO:0033194">
    <property type="term" value="P:response to hydroperoxide"/>
    <property type="evidence" value="ECO:0007669"/>
    <property type="project" value="TreeGrafter"/>
</dbReference>
<comment type="caution">
    <text evidence="2">The sequence shown here is derived from an EMBL/GenBank/DDBJ whole genome shotgun (WGS) entry which is preliminary data.</text>
</comment>
<gene>
    <name evidence="2" type="primary">yaaA</name>
    <name evidence="2" type="ORF">GNT65_05250</name>
</gene>
<dbReference type="InterPro" id="IPR005583">
    <property type="entry name" value="YaaA"/>
</dbReference>
<dbReference type="PANTHER" id="PTHR30283">
    <property type="entry name" value="PEROXIDE STRESS RESPONSE PROTEIN YAAA"/>
    <property type="match status" value="1"/>
</dbReference>
<name>A0A6L7HYH9_9GAMM</name>
<comment type="similarity">
    <text evidence="1">Belongs to the UPF0246 family.</text>
</comment>
<dbReference type="HAMAP" id="MF_00652">
    <property type="entry name" value="UPF0246"/>
    <property type="match status" value="1"/>
</dbReference>
<sequence length="258" mass="29248">MLILVSPAKTLDYETPASTQTFTMPALLKHSEELIKVCRELTPADIASLMKVSDKIAGLNAARFAQWNRDFSLENAKQALFAFRGDVYTGLDADTLSEASLERAQQHLRILSGLYGLLRPLDLMQAYRLEMGTKLANDRGANLYQFWGDIITEEVNKALAEQGDDILVNLASNEYFKSVKPKQVQGQVITPIFKDKKNGQYKVISFFAKKARGMMVRYMLDNQVNRYEELLKFDTAGYYYSEADSSINEPVFLREEQA</sequence>